<dbReference type="EMBL" id="CP013480">
    <property type="protein sequence ID" value="ALS58449.1"/>
    <property type="molecule type" value="Genomic_DNA"/>
</dbReference>
<organism evidence="2 3">
    <name type="scientific">Pandoraea norimbergensis</name>
    <dbReference type="NCBI Taxonomy" id="93219"/>
    <lineage>
        <taxon>Bacteria</taxon>
        <taxon>Pseudomonadati</taxon>
        <taxon>Pseudomonadota</taxon>
        <taxon>Betaproteobacteria</taxon>
        <taxon>Burkholderiales</taxon>
        <taxon>Burkholderiaceae</taxon>
        <taxon>Pandoraea</taxon>
    </lineage>
</organism>
<feature type="signal peptide" evidence="1">
    <location>
        <begin position="1"/>
        <end position="25"/>
    </location>
</feature>
<keyword evidence="3" id="KW-1185">Reference proteome</keyword>
<evidence type="ECO:0000313" key="3">
    <source>
        <dbReference type="Proteomes" id="UP000060277"/>
    </source>
</evidence>
<accession>A0ABM5WDV7</accession>
<proteinExistence type="predicted"/>
<reference evidence="3" key="1">
    <citation type="submission" date="2015-12" db="EMBL/GenBank/DDBJ databases">
        <title>Complete genome sequence of Pandoraea norimbergensis DSM 11628.</title>
        <authorList>
            <person name="Ee R."/>
            <person name="Lim Y.-L."/>
            <person name="Yong D."/>
            <person name="Yin W.-F."/>
            <person name="Chan K.-G."/>
        </authorList>
    </citation>
    <scope>NUCLEOTIDE SEQUENCE [LARGE SCALE GENOMIC DNA]</scope>
    <source>
        <strain evidence="3">DSM 11628</strain>
    </source>
</reference>
<gene>
    <name evidence="2" type="ORF">AT302_00315</name>
</gene>
<dbReference type="Proteomes" id="UP000060277">
    <property type="component" value="Chromosome"/>
</dbReference>
<keyword evidence="1" id="KW-0732">Signal</keyword>
<protein>
    <submittedName>
        <fullName evidence="2">Uncharacterized protein</fullName>
    </submittedName>
</protein>
<feature type="chain" id="PRO_5046925337" evidence="1">
    <location>
        <begin position="26"/>
        <end position="115"/>
    </location>
</feature>
<evidence type="ECO:0000313" key="2">
    <source>
        <dbReference type="EMBL" id="ALS58449.1"/>
    </source>
</evidence>
<name>A0ABM5WDV7_9BURK</name>
<sequence>MSAMKILTAPLCCAAFSVLPTLAFAADFSIRNDPDTRVSFVVECRDRSGKSGSNEITLQPGQRMDIGDPGCRTFTASISTDNGTRSGRIKTYTLDAGHSYYVFWNDRYWDIAEEE</sequence>
<evidence type="ECO:0000256" key="1">
    <source>
        <dbReference type="SAM" id="SignalP"/>
    </source>
</evidence>